<sequence>MRKLASALLVALLTGCASAAGHNIDFEATSARLYVEGANGKIVAPFAGEIVDVDGIGLGREAIRLAPGKELHSA</sequence>
<dbReference type="RefSeq" id="WP_194931663.1">
    <property type="nucleotide sequence ID" value="NZ_JADLZT010000007.1"/>
</dbReference>
<evidence type="ECO:0000256" key="1">
    <source>
        <dbReference type="SAM" id="SignalP"/>
    </source>
</evidence>
<dbReference type="PROSITE" id="PS51257">
    <property type="entry name" value="PROKAR_LIPOPROTEIN"/>
    <property type="match status" value="1"/>
</dbReference>
<evidence type="ECO:0000313" key="3">
    <source>
        <dbReference type="Proteomes" id="UP001429984"/>
    </source>
</evidence>
<proteinExistence type="predicted"/>
<dbReference type="Proteomes" id="UP001429984">
    <property type="component" value="Unassembled WGS sequence"/>
</dbReference>
<keyword evidence="1" id="KW-0732">Signal</keyword>
<name>A0ABS0B881_9GAMM</name>
<accession>A0ABS0B881</accession>
<protein>
    <submittedName>
        <fullName evidence="2">Uncharacterized protein</fullName>
    </submittedName>
</protein>
<reference evidence="2 3" key="1">
    <citation type="submission" date="2020-11" db="EMBL/GenBank/DDBJ databases">
        <title>Draft Genome Sequence and Secondary Metabolite Biosynthetic Potential of the Lysobacter niastensis Type strain DSM 18481.</title>
        <authorList>
            <person name="Turrini P."/>
            <person name="Artuso I."/>
            <person name="Tescari M."/>
            <person name="Lugli G.A."/>
            <person name="Frangipani E."/>
            <person name="Ventura M."/>
            <person name="Visca P."/>
        </authorList>
    </citation>
    <scope>NUCLEOTIDE SEQUENCE [LARGE SCALE GENOMIC DNA]</scope>
    <source>
        <strain evidence="2 3">DSM 18481</strain>
    </source>
</reference>
<evidence type="ECO:0000313" key="2">
    <source>
        <dbReference type="EMBL" id="MBF6025052.1"/>
    </source>
</evidence>
<feature type="signal peptide" evidence="1">
    <location>
        <begin position="1"/>
        <end position="19"/>
    </location>
</feature>
<keyword evidence="3" id="KW-1185">Reference proteome</keyword>
<comment type="caution">
    <text evidence="2">The sequence shown here is derived from an EMBL/GenBank/DDBJ whole genome shotgun (WGS) entry which is preliminary data.</text>
</comment>
<feature type="chain" id="PRO_5045519166" evidence="1">
    <location>
        <begin position="20"/>
        <end position="74"/>
    </location>
</feature>
<dbReference type="EMBL" id="JADLZT010000007">
    <property type="protein sequence ID" value="MBF6025052.1"/>
    <property type="molecule type" value="Genomic_DNA"/>
</dbReference>
<organism evidence="2 3">
    <name type="scientific">Lysobacter niastensis</name>
    <dbReference type="NCBI Taxonomy" id="380629"/>
    <lineage>
        <taxon>Bacteria</taxon>
        <taxon>Pseudomonadati</taxon>
        <taxon>Pseudomonadota</taxon>
        <taxon>Gammaproteobacteria</taxon>
        <taxon>Lysobacterales</taxon>
        <taxon>Lysobacteraceae</taxon>
        <taxon>Lysobacter</taxon>
    </lineage>
</organism>
<gene>
    <name evidence="2" type="ORF">IU514_13555</name>
</gene>